<dbReference type="NCBIfam" id="NF006020">
    <property type="entry name" value="PRK08162.1"/>
    <property type="match status" value="1"/>
</dbReference>
<dbReference type="PANTHER" id="PTHR43859">
    <property type="entry name" value="ACYL-ACTIVATING ENZYME"/>
    <property type="match status" value="1"/>
</dbReference>
<feature type="domain" description="AMP-binding enzyme C-terminal" evidence="7">
    <location>
        <begin position="453"/>
        <end position="534"/>
    </location>
</feature>
<dbReference type="GO" id="GO:0009698">
    <property type="term" value="P:phenylpropanoid metabolic process"/>
    <property type="evidence" value="ECO:0007669"/>
    <property type="project" value="UniProtKB-ARBA"/>
</dbReference>
<evidence type="ECO:0000256" key="5">
    <source>
        <dbReference type="SAM" id="MobiDB-lite"/>
    </source>
</evidence>
<feature type="domain" description="AMP-dependent synthetase/ligase" evidence="6">
    <location>
        <begin position="22"/>
        <end position="403"/>
    </location>
</feature>
<evidence type="ECO:0000256" key="3">
    <source>
        <dbReference type="ARBA" id="ARBA00022598"/>
    </source>
</evidence>
<dbReference type="AlphaFoldDB" id="A0AAQ3L294"/>
<dbReference type="EMBL" id="CP136898">
    <property type="protein sequence ID" value="WOL18920.1"/>
    <property type="molecule type" value="Genomic_DNA"/>
</dbReference>
<dbReference type="EC" id="6.2.1.12" evidence="2"/>
<dbReference type="InterPro" id="IPR020845">
    <property type="entry name" value="AMP-binding_CS"/>
</dbReference>
<dbReference type="Gene3D" id="3.40.50.12780">
    <property type="entry name" value="N-terminal domain of ligase-like"/>
    <property type="match status" value="1"/>
</dbReference>
<proteinExistence type="inferred from homology"/>
<feature type="region of interest" description="Disordered" evidence="5">
    <location>
        <begin position="549"/>
        <end position="572"/>
    </location>
</feature>
<evidence type="ECO:0000256" key="2">
    <source>
        <dbReference type="ARBA" id="ARBA00012959"/>
    </source>
</evidence>
<dbReference type="CDD" id="cd12118">
    <property type="entry name" value="ttLC_FACS_AEE21_like"/>
    <property type="match status" value="1"/>
</dbReference>
<evidence type="ECO:0000313" key="9">
    <source>
        <dbReference type="Proteomes" id="UP001327560"/>
    </source>
</evidence>
<sequence length="583" mass="63669">MDQLLKCEANYAALTPLTFLSRAAVVYSDRTSLVYGSTRFTWKQTYDRCLRLSASLQSLSVSKNDVVSVLAPNVPAVYEMHFAVPMAGAVLNTINTRLDAGNVANILKHSEAKVFFVDYQYFKLAVEALHRLIGDGVQLPLVFIIDDVDAPTGTRLGELEYEQLIARGEPAVFPPRPLLDEWDAIALNYTSGTTSAPKGVVYSHRGAYLSTLSLLLQWEVGNEPVYLWSLPMFHCNGWTFTWGMAARGGANVCIRAPTAAKMYCAIADHRVTHMCCAPTVFSILLEGGPADGRTITPAVQVLTGGAPPPASLLEKIQRLGFYVTHAYGLTEATGPALVCEWREPWNRLPAEEQARLRARQGISVLTLADFDVKDTETMASVPRDGESLGQIVLRGSSIMKGYYKNPADTAAAFKDGWFLTGDLGVVHPDGYVEIKDRAKDIIISGGENISSLEVEAVLYRHPAVVEAAVVAMPHPHWGETPCAFLKVRKEGGEEGTGGVNEQDIIAYCRSCMPRFMVPRKVVFMAELPKTSTGKIQKFLLRKAARSTHGGAAAPLSEDVMGRSSGNHRQSEVVHQQVLAMARL</sequence>
<keyword evidence="9" id="KW-1185">Reference proteome</keyword>
<dbReference type="InterPro" id="IPR025110">
    <property type="entry name" value="AMP-bd_C"/>
</dbReference>
<dbReference type="SUPFAM" id="SSF56801">
    <property type="entry name" value="Acetyl-CoA synthetase-like"/>
    <property type="match status" value="1"/>
</dbReference>
<dbReference type="Gene3D" id="3.30.300.30">
    <property type="match status" value="1"/>
</dbReference>
<protein>
    <recommendedName>
        <fullName evidence="2">4-coumarate--CoA ligase</fullName>
        <ecNumber evidence="2">6.2.1.12</ecNumber>
    </recommendedName>
</protein>
<dbReference type="PANTHER" id="PTHR43859:SF2">
    <property type="entry name" value="BUTYRATE--COA LIGASE AAE11, PEROXISOMAL"/>
    <property type="match status" value="1"/>
</dbReference>
<dbReference type="InterPro" id="IPR045851">
    <property type="entry name" value="AMP-bd_C_sf"/>
</dbReference>
<dbReference type="GO" id="GO:0106290">
    <property type="term" value="F:trans-cinnamate-CoA ligase activity"/>
    <property type="evidence" value="ECO:0007669"/>
    <property type="project" value="UniProtKB-ARBA"/>
</dbReference>
<dbReference type="PROSITE" id="PS00455">
    <property type="entry name" value="AMP_BINDING"/>
    <property type="match status" value="1"/>
</dbReference>
<reference evidence="8 9" key="1">
    <citation type="submission" date="2023-10" db="EMBL/GenBank/DDBJ databases">
        <title>Chromosome-scale genome assembly provides insights into flower coloration mechanisms of Canna indica.</title>
        <authorList>
            <person name="Li C."/>
        </authorList>
    </citation>
    <scope>NUCLEOTIDE SEQUENCE [LARGE SCALE GENOMIC DNA]</scope>
    <source>
        <tissue evidence="8">Flower</tissue>
    </source>
</reference>
<evidence type="ECO:0000259" key="7">
    <source>
        <dbReference type="Pfam" id="PF13193"/>
    </source>
</evidence>
<comment type="catalytic activity">
    <reaction evidence="4">
        <text>(E)-4-coumarate + ATP + CoA = (E)-4-coumaroyl-CoA + AMP + diphosphate</text>
        <dbReference type="Rhea" id="RHEA:19641"/>
        <dbReference type="ChEBI" id="CHEBI:12876"/>
        <dbReference type="ChEBI" id="CHEBI:30616"/>
        <dbReference type="ChEBI" id="CHEBI:33019"/>
        <dbReference type="ChEBI" id="CHEBI:57287"/>
        <dbReference type="ChEBI" id="CHEBI:85008"/>
        <dbReference type="ChEBI" id="CHEBI:456215"/>
        <dbReference type="EC" id="6.2.1.12"/>
    </reaction>
    <physiologicalReaction direction="left-to-right" evidence="4">
        <dbReference type="Rhea" id="RHEA:19642"/>
    </physiologicalReaction>
</comment>
<dbReference type="GO" id="GO:0016207">
    <property type="term" value="F:4-coumarate-CoA ligase activity"/>
    <property type="evidence" value="ECO:0007669"/>
    <property type="project" value="UniProtKB-EC"/>
</dbReference>
<evidence type="ECO:0000313" key="8">
    <source>
        <dbReference type="EMBL" id="WOL18920.1"/>
    </source>
</evidence>
<dbReference type="FunFam" id="3.40.50.12780:FF:000003">
    <property type="entry name" value="Long-chain-fatty-acid--CoA ligase FadD"/>
    <property type="match status" value="1"/>
</dbReference>
<dbReference type="InterPro" id="IPR000873">
    <property type="entry name" value="AMP-dep_synth/lig_dom"/>
</dbReference>
<comment type="similarity">
    <text evidence="1">Belongs to the ATP-dependent AMP-binding enzyme family.</text>
</comment>
<evidence type="ECO:0000256" key="1">
    <source>
        <dbReference type="ARBA" id="ARBA00006432"/>
    </source>
</evidence>
<dbReference type="Pfam" id="PF00501">
    <property type="entry name" value="AMP-binding"/>
    <property type="match status" value="1"/>
</dbReference>
<gene>
    <name evidence="8" type="ORF">Cni_G27717</name>
</gene>
<accession>A0AAQ3L294</accession>
<dbReference type="Pfam" id="PF13193">
    <property type="entry name" value="AMP-binding_C"/>
    <property type="match status" value="1"/>
</dbReference>
<keyword evidence="3 8" id="KW-0436">Ligase</keyword>
<evidence type="ECO:0000259" key="6">
    <source>
        <dbReference type="Pfam" id="PF00501"/>
    </source>
</evidence>
<evidence type="ECO:0000256" key="4">
    <source>
        <dbReference type="ARBA" id="ARBA00034252"/>
    </source>
</evidence>
<dbReference type="FunFam" id="3.30.300.30:FF:000008">
    <property type="entry name" value="2,3-dihydroxybenzoate-AMP ligase"/>
    <property type="match status" value="1"/>
</dbReference>
<organism evidence="8 9">
    <name type="scientific">Canna indica</name>
    <name type="common">Indian-shot</name>
    <dbReference type="NCBI Taxonomy" id="4628"/>
    <lineage>
        <taxon>Eukaryota</taxon>
        <taxon>Viridiplantae</taxon>
        <taxon>Streptophyta</taxon>
        <taxon>Embryophyta</taxon>
        <taxon>Tracheophyta</taxon>
        <taxon>Spermatophyta</taxon>
        <taxon>Magnoliopsida</taxon>
        <taxon>Liliopsida</taxon>
        <taxon>Zingiberales</taxon>
        <taxon>Cannaceae</taxon>
        <taxon>Canna</taxon>
    </lineage>
</organism>
<dbReference type="Proteomes" id="UP001327560">
    <property type="component" value="Chromosome 9"/>
</dbReference>
<name>A0AAQ3L294_9LILI</name>
<dbReference type="InterPro" id="IPR042099">
    <property type="entry name" value="ANL_N_sf"/>
</dbReference>